<dbReference type="Gene3D" id="3.50.50.60">
    <property type="entry name" value="FAD/NAD(P)-binding domain"/>
    <property type="match status" value="2"/>
</dbReference>
<accession>A0A243RK23</accession>
<dbReference type="EMBL" id="NGFP01000104">
    <property type="protein sequence ID" value="OUC94505.1"/>
    <property type="molecule type" value="Genomic_DNA"/>
</dbReference>
<evidence type="ECO:0000256" key="1">
    <source>
        <dbReference type="ARBA" id="ARBA00022630"/>
    </source>
</evidence>
<keyword evidence="7" id="KW-1185">Reference proteome</keyword>
<gene>
    <name evidence="6" type="ORF">CA984_22230</name>
</gene>
<dbReference type="InterPro" id="IPR036188">
    <property type="entry name" value="FAD/NAD-bd_sf"/>
</dbReference>
<dbReference type="RefSeq" id="WP_086575465.1">
    <property type="nucleotide sequence ID" value="NZ_NGFP01000104.1"/>
</dbReference>
<sequence length="310" mass="32808">MQHFDVAIIGGGPAGLTAAMALSRSLRRVVVLDSVRPPRNVFAKEVHGIVGLDGVSPGEYRRRAWDDLKKYGMAELHEVTGTDVTPGPEDGFTVTAEDSRPMWARRVLLTAGMVDVHPEIEGFGECWGKTVIHCPLCLGWENRDRTWGVVTGDPEFAATAAAGFSAWSDDVIVLTDGATPAGEWGGAAVVEGKIRRLHHIGGDLRAVELADGTVIDRQTLLWQLDQRPVPLIAHLAEHRGLAMDEDGYVEVDGSFRTSVPGVYAAGDLVTEAQAAVESAAGGSGAAFQIIADTGRPSGPSPVGYPSAAQP</sequence>
<comment type="catalytic activity">
    <reaction evidence="3">
        <text>[thioredoxin]-dithiol + NADP(+) = [thioredoxin]-disulfide + NADPH + H(+)</text>
        <dbReference type="Rhea" id="RHEA:20345"/>
        <dbReference type="Rhea" id="RHEA-COMP:10698"/>
        <dbReference type="Rhea" id="RHEA-COMP:10700"/>
        <dbReference type="ChEBI" id="CHEBI:15378"/>
        <dbReference type="ChEBI" id="CHEBI:29950"/>
        <dbReference type="ChEBI" id="CHEBI:50058"/>
        <dbReference type="ChEBI" id="CHEBI:57783"/>
        <dbReference type="ChEBI" id="CHEBI:58349"/>
        <dbReference type="EC" id="1.8.1.9"/>
    </reaction>
</comment>
<evidence type="ECO:0000313" key="7">
    <source>
        <dbReference type="Proteomes" id="UP000194761"/>
    </source>
</evidence>
<dbReference type="InterPro" id="IPR050097">
    <property type="entry name" value="Ferredoxin-NADP_redctase_2"/>
</dbReference>
<feature type="domain" description="FAD/NAD(P)-binding" evidence="5">
    <location>
        <begin position="4"/>
        <end position="145"/>
    </location>
</feature>
<keyword evidence="1" id="KW-0285">Flavoprotein</keyword>
<dbReference type="Pfam" id="PF07992">
    <property type="entry name" value="Pyr_redox_2"/>
    <property type="match status" value="2"/>
</dbReference>
<dbReference type="AlphaFoldDB" id="A0A243RK23"/>
<evidence type="ECO:0000259" key="5">
    <source>
        <dbReference type="Pfam" id="PF07992"/>
    </source>
</evidence>
<dbReference type="PRINTS" id="PR00368">
    <property type="entry name" value="FADPNR"/>
</dbReference>
<proteinExistence type="predicted"/>
<dbReference type="PRINTS" id="PR00469">
    <property type="entry name" value="PNDRDTASEII"/>
</dbReference>
<feature type="domain" description="FAD/NAD(P)-binding" evidence="5">
    <location>
        <begin position="203"/>
        <end position="276"/>
    </location>
</feature>
<comment type="caution">
    <text evidence="6">The sequence shown here is derived from an EMBL/GenBank/DDBJ whole genome shotgun (WGS) entry which is preliminary data.</text>
</comment>
<evidence type="ECO:0000256" key="2">
    <source>
        <dbReference type="ARBA" id="ARBA00023002"/>
    </source>
</evidence>
<dbReference type="Proteomes" id="UP000194761">
    <property type="component" value="Unassembled WGS sequence"/>
</dbReference>
<dbReference type="SUPFAM" id="SSF51905">
    <property type="entry name" value="FAD/NAD(P)-binding domain"/>
    <property type="match status" value="1"/>
</dbReference>
<organism evidence="6 7">
    <name type="scientific">Streptosporangium minutum</name>
    <dbReference type="NCBI Taxonomy" id="569862"/>
    <lineage>
        <taxon>Bacteria</taxon>
        <taxon>Bacillati</taxon>
        <taxon>Actinomycetota</taxon>
        <taxon>Actinomycetes</taxon>
        <taxon>Streptosporangiales</taxon>
        <taxon>Streptosporangiaceae</taxon>
        <taxon>Streptosporangium</taxon>
    </lineage>
</organism>
<feature type="region of interest" description="Disordered" evidence="4">
    <location>
        <begin position="290"/>
        <end position="310"/>
    </location>
</feature>
<dbReference type="InterPro" id="IPR023753">
    <property type="entry name" value="FAD/NAD-binding_dom"/>
</dbReference>
<evidence type="ECO:0000313" key="6">
    <source>
        <dbReference type="EMBL" id="OUC94505.1"/>
    </source>
</evidence>
<evidence type="ECO:0000256" key="4">
    <source>
        <dbReference type="SAM" id="MobiDB-lite"/>
    </source>
</evidence>
<protein>
    <recommendedName>
        <fullName evidence="5">FAD/NAD(P)-binding domain-containing protein</fullName>
    </recommendedName>
</protein>
<name>A0A243RK23_9ACTN</name>
<dbReference type="PANTHER" id="PTHR48105">
    <property type="entry name" value="THIOREDOXIN REDUCTASE 1-RELATED-RELATED"/>
    <property type="match status" value="1"/>
</dbReference>
<keyword evidence="2" id="KW-0560">Oxidoreductase</keyword>
<evidence type="ECO:0000256" key="3">
    <source>
        <dbReference type="ARBA" id="ARBA00048132"/>
    </source>
</evidence>
<dbReference type="GO" id="GO:0004791">
    <property type="term" value="F:thioredoxin-disulfide reductase (NADPH) activity"/>
    <property type="evidence" value="ECO:0007669"/>
    <property type="project" value="UniProtKB-EC"/>
</dbReference>
<reference evidence="6 7" key="1">
    <citation type="submission" date="2017-05" db="EMBL/GenBank/DDBJ databases">
        <title>Biotechnological potential of actinobacteria isolated from South African environments.</title>
        <authorList>
            <person name="Le Roes-Hill M."/>
            <person name="Prins A."/>
            <person name="Durrell K.A."/>
        </authorList>
    </citation>
    <scope>NUCLEOTIDE SEQUENCE [LARGE SCALE GENOMIC DNA]</scope>
    <source>
        <strain evidence="6">M26</strain>
    </source>
</reference>